<dbReference type="EMBL" id="CADCVF010000065">
    <property type="protein sequence ID" value="CAA9464088.1"/>
    <property type="molecule type" value="Genomic_DNA"/>
</dbReference>
<name>A0A6J4R4L6_9ACTN</name>
<reference evidence="3" key="1">
    <citation type="submission" date="2020-02" db="EMBL/GenBank/DDBJ databases">
        <authorList>
            <person name="Meier V. D."/>
        </authorList>
    </citation>
    <scope>NUCLEOTIDE SEQUENCE</scope>
    <source>
        <strain evidence="3">AVDCRST_MAG58</strain>
    </source>
</reference>
<keyword evidence="3" id="KW-0645">Protease</keyword>
<organism evidence="3">
    <name type="scientific">uncultured Rubrobacteraceae bacterium</name>
    <dbReference type="NCBI Taxonomy" id="349277"/>
    <lineage>
        <taxon>Bacteria</taxon>
        <taxon>Bacillati</taxon>
        <taxon>Actinomycetota</taxon>
        <taxon>Rubrobacteria</taxon>
        <taxon>Rubrobacterales</taxon>
        <taxon>Rubrobacteraceae</taxon>
        <taxon>environmental samples</taxon>
    </lineage>
</organism>
<dbReference type="GO" id="GO:0005829">
    <property type="term" value="C:cytosol"/>
    <property type="evidence" value="ECO:0007669"/>
    <property type="project" value="TreeGrafter"/>
</dbReference>
<dbReference type="Gene3D" id="3.90.230.10">
    <property type="entry name" value="Creatinase/methionine aminopeptidase superfamily"/>
    <property type="match status" value="1"/>
</dbReference>
<accession>A0A6J4R4L6</accession>
<dbReference type="Pfam" id="PF00557">
    <property type="entry name" value="Peptidase_M24"/>
    <property type="match status" value="1"/>
</dbReference>
<proteinExistence type="predicted"/>
<feature type="domain" description="Peptidase M24" evidence="2">
    <location>
        <begin position="11"/>
        <end position="116"/>
    </location>
</feature>
<evidence type="ECO:0000313" key="3">
    <source>
        <dbReference type="EMBL" id="CAA9464088.1"/>
    </source>
</evidence>
<sequence length="142" mass="15450">MVVLRSKNEIEGLRRAGDLVARALVLLSPHVRAGVRLSELDRIVEEFIRSEGGEPTYKGYRPSPTVPPFPGTIRTAVNEEVVHGLPGSRRLRDRDIVGIDVGATLAVGSAIPATRTRSARSRHGPANSWTSPRSAWRPGSPR</sequence>
<evidence type="ECO:0000259" key="2">
    <source>
        <dbReference type="Pfam" id="PF00557"/>
    </source>
</evidence>
<dbReference type="GO" id="GO:0070006">
    <property type="term" value="F:metalloaminopeptidase activity"/>
    <property type="evidence" value="ECO:0007669"/>
    <property type="project" value="TreeGrafter"/>
</dbReference>
<dbReference type="AlphaFoldDB" id="A0A6J4R4L6"/>
<dbReference type="InterPro" id="IPR000994">
    <property type="entry name" value="Pept_M24"/>
</dbReference>
<dbReference type="PANTHER" id="PTHR43330:SF27">
    <property type="entry name" value="METHIONINE AMINOPEPTIDASE"/>
    <property type="match status" value="1"/>
</dbReference>
<dbReference type="InterPro" id="IPR036005">
    <property type="entry name" value="Creatinase/aminopeptidase-like"/>
</dbReference>
<evidence type="ECO:0000256" key="1">
    <source>
        <dbReference type="SAM" id="MobiDB-lite"/>
    </source>
</evidence>
<keyword evidence="3" id="KW-0378">Hydrolase</keyword>
<dbReference type="GO" id="GO:0004239">
    <property type="term" value="F:initiator methionyl aminopeptidase activity"/>
    <property type="evidence" value="ECO:0007669"/>
    <property type="project" value="UniProtKB-EC"/>
</dbReference>
<keyword evidence="3" id="KW-0031">Aminopeptidase</keyword>
<feature type="region of interest" description="Disordered" evidence="1">
    <location>
        <begin position="110"/>
        <end position="142"/>
    </location>
</feature>
<dbReference type="PANTHER" id="PTHR43330">
    <property type="entry name" value="METHIONINE AMINOPEPTIDASE"/>
    <property type="match status" value="1"/>
</dbReference>
<dbReference type="SUPFAM" id="SSF55920">
    <property type="entry name" value="Creatinase/aminopeptidase"/>
    <property type="match status" value="1"/>
</dbReference>
<dbReference type="EC" id="3.4.11.18" evidence="3"/>
<gene>
    <name evidence="3" type="ORF">AVDCRST_MAG58-3135</name>
</gene>
<protein>
    <submittedName>
        <fullName evidence="3">Methionine aminopeptidase</fullName>
        <ecNumber evidence="3">3.4.11.18</ecNumber>
    </submittedName>
</protein>